<comment type="caution">
    <text evidence="2">The sequence shown here is derived from an EMBL/GenBank/DDBJ whole genome shotgun (WGS) entry which is preliminary data.</text>
</comment>
<sequence length="54" mass="6001">MGLRAKIDCFYVSTDRFPLYNSTIFLIGTRLQTNDVSSSSPSQDSFDETSSDDA</sequence>
<accession>A0A820IQ65</accession>
<organism evidence="2 3">
    <name type="scientific">Adineta steineri</name>
    <dbReference type="NCBI Taxonomy" id="433720"/>
    <lineage>
        <taxon>Eukaryota</taxon>
        <taxon>Metazoa</taxon>
        <taxon>Spiralia</taxon>
        <taxon>Gnathifera</taxon>
        <taxon>Rotifera</taxon>
        <taxon>Eurotatoria</taxon>
        <taxon>Bdelloidea</taxon>
        <taxon>Adinetida</taxon>
        <taxon>Adinetidae</taxon>
        <taxon>Adineta</taxon>
    </lineage>
</organism>
<gene>
    <name evidence="2" type="ORF">KXQ929_LOCUS46222</name>
</gene>
<evidence type="ECO:0000313" key="2">
    <source>
        <dbReference type="EMBL" id="CAF4313580.1"/>
    </source>
</evidence>
<feature type="compositionally biased region" description="Acidic residues" evidence="1">
    <location>
        <begin position="45"/>
        <end position="54"/>
    </location>
</feature>
<name>A0A820IQ65_9BILA</name>
<feature type="region of interest" description="Disordered" evidence="1">
    <location>
        <begin position="33"/>
        <end position="54"/>
    </location>
</feature>
<feature type="non-terminal residue" evidence="2">
    <location>
        <position position="54"/>
    </location>
</feature>
<dbReference type="AlphaFoldDB" id="A0A820IQ65"/>
<evidence type="ECO:0000256" key="1">
    <source>
        <dbReference type="SAM" id="MobiDB-lite"/>
    </source>
</evidence>
<reference evidence="2" key="1">
    <citation type="submission" date="2021-02" db="EMBL/GenBank/DDBJ databases">
        <authorList>
            <person name="Nowell W R."/>
        </authorList>
    </citation>
    <scope>NUCLEOTIDE SEQUENCE</scope>
</reference>
<protein>
    <submittedName>
        <fullName evidence="2">Uncharacterized protein</fullName>
    </submittedName>
</protein>
<dbReference type="Proteomes" id="UP000663868">
    <property type="component" value="Unassembled WGS sequence"/>
</dbReference>
<feature type="compositionally biased region" description="Low complexity" evidence="1">
    <location>
        <begin position="35"/>
        <end position="44"/>
    </location>
</feature>
<proteinExistence type="predicted"/>
<evidence type="ECO:0000313" key="3">
    <source>
        <dbReference type="Proteomes" id="UP000663868"/>
    </source>
</evidence>
<dbReference type="EMBL" id="CAJOBB010015160">
    <property type="protein sequence ID" value="CAF4313580.1"/>
    <property type="molecule type" value="Genomic_DNA"/>
</dbReference>